<name>A0A392V5B2_9FABA</name>
<protein>
    <submittedName>
        <fullName evidence="1">Uncharacterized protein</fullName>
    </submittedName>
</protein>
<keyword evidence="2" id="KW-1185">Reference proteome</keyword>
<comment type="caution">
    <text evidence="1">The sequence shown here is derived from an EMBL/GenBank/DDBJ whole genome shotgun (WGS) entry which is preliminary data.</text>
</comment>
<evidence type="ECO:0000313" key="1">
    <source>
        <dbReference type="EMBL" id="MCI83444.1"/>
    </source>
</evidence>
<dbReference type="AlphaFoldDB" id="A0A392V5B2"/>
<organism evidence="1 2">
    <name type="scientific">Trifolium medium</name>
    <dbReference type="NCBI Taxonomy" id="97028"/>
    <lineage>
        <taxon>Eukaryota</taxon>
        <taxon>Viridiplantae</taxon>
        <taxon>Streptophyta</taxon>
        <taxon>Embryophyta</taxon>
        <taxon>Tracheophyta</taxon>
        <taxon>Spermatophyta</taxon>
        <taxon>Magnoliopsida</taxon>
        <taxon>eudicotyledons</taxon>
        <taxon>Gunneridae</taxon>
        <taxon>Pentapetalae</taxon>
        <taxon>rosids</taxon>
        <taxon>fabids</taxon>
        <taxon>Fabales</taxon>
        <taxon>Fabaceae</taxon>
        <taxon>Papilionoideae</taxon>
        <taxon>50 kb inversion clade</taxon>
        <taxon>NPAAA clade</taxon>
        <taxon>Hologalegina</taxon>
        <taxon>IRL clade</taxon>
        <taxon>Trifolieae</taxon>
        <taxon>Trifolium</taxon>
    </lineage>
</organism>
<dbReference type="EMBL" id="LXQA011067324">
    <property type="protein sequence ID" value="MCI83444.1"/>
    <property type="molecule type" value="Genomic_DNA"/>
</dbReference>
<proteinExistence type="predicted"/>
<dbReference type="Proteomes" id="UP000265520">
    <property type="component" value="Unassembled WGS sequence"/>
</dbReference>
<accession>A0A392V5B2</accession>
<evidence type="ECO:0000313" key="2">
    <source>
        <dbReference type="Proteomes" id="UP000265520"/>
    </source>
</evidence>
<sequence length="57" mass="6135">MEKSLSLRSSAGFVSQSYIGVRFCSRFNFGFCSGSGFSRFPLSSQLSEGGRVTPCLA</sequence>
<feature type="non-terminal residue" evidence="1">
    <location>
        <position position="57"/>
    </location>
</feature>
<reference evidence="1 2" key="1">
    <citation type="journal article" date="2018" name="Front. Plant Sci.">
        <title>Red Clover (Trifolium pratense) and Zigzag Clover (T. medium) - A Picture of Genomic Similarities and Differences.</title>
        <authorList>
            <person name="Dluhosova J."/>
            <person name="Istvanek J."/>
            <person name="Nedelnik J."/>
            <person name="Repkova J."/>
        </authorList>
    </citation>
    <scope>NUCLEOTIDE SEQUENCE [LARGE SCALE GENOMIC DNA]</scope>
    <source>
        <strain evidence="2">cv. 10/8</strain>
        <tissue evidence="1">Leaf</tissue>
    </source>
</reference>